<dbReference type="AlphaFoldDB" id="A0A9P5XIH9"/>
<gene>
    <name evidence="6" type="ORF">P691DRAFT_808108</name>
</gene>
<evidence type="ECO:0000313" key="6">
    <source>
        <dbReference type="EMBL" id="KAF9451350.1"/>
    </source>
</evidence>
<proteinExistence type="inferred from homology"/>
<evidence type="ECO:0000256" key="1">
    <source>
        <dbReference type="ARBA" id="ARBA00005706"/>
    </source>
</evidence>
<keyword evidence="7" id="KW-1185">Reference proteome</keyword>
<evidence type="ECO:0000256" key="4">
    <source>
        <dbReference type="ARBA" id="ARBA00049364"/>
    </source>
</evidence>
<evidence type="ECO:0000313" key="7">
    <source>
        <dbReference type="Proteomes" id="UP000807342"/>
    </source>
</evidence>
<reference evidence="6" key="1">
    <citation type="submission" date="2020-11" db="EMBL/GenBank/DDBJ databases">
        <authorList>
            <consortium name="DOE Joint Genome Institute"/>
            <person name="Ahrendt S."/>
            <person name="Riley R."/>
            <person name="Andreopoulos W."/>
            <person name="Labutti K."/>
            <person name="Pangilinan J."/>
            <person name="Ruiz-Duenas F.J."/>
            <person name="Barrasa J.M."/>
            <person name="Sanchez-Garcia M."/>
            <person name="Camarero S."/>
            <person name="Miyauchi S."/>
            <person name="Serrano A."/>
            <person name="Linde D."/>
            <person name="Babiker R."/>
            <person name="Drula E."/>
            <person name="Ayuso-Fernandez I."/>
            <person name="Pacheco R."/>
            <person name="Padilla G."/>
            <person name="Ferreira P."/>
            <person name="Barriuso J."/>
            <person name="Kellner H."/>
            <person name="Castanera R."/>
            <person name="Alfaro M."/>
            <person name="Ramirez L."/>
            <person name="Pisabarro A.G."/>
            <person name="Kuo A."/>
            <person name="Tritt A."/>
            <person name="Lipzen A."/>
            <person name="He G."/>
            <person name="Yan M."/>
            <person name="Ng V."/>
            <person name="Cullen D."/>
            <person name="Martin F."/>
            <person name="Rosso M.-N."/>
            <person name="Henrissat B."/>
            <person name="Hibbett D."/>
            <person name="Martinez A.T."/>
            <person name="Grigoriev I.V."/>
        </authorList>
    </citation>
    <scope>NUCLEOTIDE SEQUENCE</scope>
    <source>
        <strain evidence="6">MF-IS2</strain>
    </source>
</reference>
<dbReference type="GO" id="GO:0044550">
    <property type="term" value="P:secondary metabolite biosynthetic process"/>
    <property type="evidence" value="ECO:0007669"/>
    <property type="project" value="UniProtKB-ARBA"/>
</dbReference>
<organism evidence="6 7">
    <name type="scientific">Macrolepiota fuliginosa MF-IS2</name>
    <dbReference type="NCBI Taxonomy" id="1400762"/>
    <lineage>
        <taxon>Eukaryota</taxon>
        <taxon>Fungi</taxon>
        <taxon>Dikarya</taxon>
        <taxon>Basidiomycota</taxon>
        <taxon>Agaricomycotina</taxon>
        <taxon>Agaricomycetes</taxon>
        <taxon>Agaricomycetidae</taxon>
        <taxon>Agaricales</taxon>
        <taxon>Agaricineae</taxon>
        <taxon>Agaricaceae</taxon>
        <taxon>Macrolepiota</taxon>
    </lineage>
</organism>
<dbReference type="Pfam" id="PF04820">
    <property type="entry name" value="Trp_halogenase"/>
    <property type="match status" value="2"/>
</dbReference>
<sequence length="548" mass="60204">MPSTQGKNATSPVSPPSACSILVIGGGPAGSYSAACLAQEGFSVTLLEAETFPRYHVGESMLPSMRHFLRFVDADAKIDAFGFVQKHGAAFKFNSKKREGFTNFVSDNPQNYSWNVTRAEADALILERARELGVQIFESHRVTEVQFSQPVTKAGENNAVTPASDVQPQVEGEAPQRLPVSATWKNVATGKTGQTRFDWLIDASGRNGVLSRALGLRKYNQSLKNVAFWGYWSGTHEYKHAGCEVQLPFFEALHDESGWAWFIPLHNGKTSIGVVMDENVSKRKRASSERKGDDSPILRHYLQELSANAPKIKGLIGEAKLVEYSGGPKVRTASDYSYSGTSYAGLNYRIVGDAGAFIDPFFSSGVHLALSGGLSAAATIAAAVHSDCTASEAAEWHNLRVGTSYTRFLMIVLSAYRQMRAQELPVLSDIDEDNFDRAFDVFRPVIQGEADVQARFSEDSLRRTIDFCTQAFEPASLEDWHKEGDNSHMTEEEASEEAKAKAAQRMEEVVAAKKTLRAEDMFHIGKFVMDKFNGLSIRLEKGSLGLQA</sequence>
<comment type="catalytic activity">
    <reaction evidence="4">
        <text>melleolide F + FADH2 + chloride + O2 = 6'-chloromelleolide F + FAD + 2 H2O + H(+)</text>
        <dbReference type="Rhea" id="RHEA:67160"/>
        <dbReference type="ChEBI" id="CHEBI:15377"/>
        <dbReference type="ChEBI" id="CHEBI:15378"/>
        <dbReference type="ChEBI" id="CHEBI:15379"/>
        <dbReference type="ChEBI" id="CHEBI:17996"/>
        <dbReference type="ChEBI" id="CHEBI:57692"/>
        <dbReference type="ChEBI" id="CHEBI:58307"/>
        <dbReference type="ChEBI" id="CHEBI:167712"/>
        <dbReference type="ChEBI" id="CHEBI:167713"/>
    </reaction>
    <physiologicalReaction direction="left-to-right" evidence="4">
        <dbReference type="Rhea" id="RHEA:67161"/>
    </physiologicalReaction>
</comment>
<dbReference type="InterPro" id="IPR036188">
    <property type="entry name" value="FAD/NAD-bd_sf"/>
</dbReference>
<evidence type="ECO:0000256" key="3">
    <source>
        <dbReference type="ARBA" id="ARBA00023033"/>
    </source>
</evidence>
<dbReference type="OrthoDB" id="3340390at2759"/>
<dbReference type="InterPro" id="IPR006905">
    <property type="entry name" value="Flavin_halogenase"/>
</dbReference>
<dbReference type="PANTHER" id="PTHR43747:SF5">
    <property type="entry name" value="FAD-BINDING DOMAIN-CONTAINING PROTEIN"/>
    <property type="match status" value="1"/>
</dbReference>
<dbReference type="GO" id="GO:0004497">
    <property type="term" value="F:monooxygenase activity"/>
    <property type="evidence" value="ECO:0007669"/>
    <property type="project" value="UniProtKB-KW"/>
</dbReference>
<keyword evidence="2" id="KW-0560">Oxidoreductase</keyword>
<dbReference type="PRINTS" id="PR00420">
    <property type="entry name" value="RNGMNOXGNASE"/>
</dbReference>
<feature type="region of interest" description="Disordered" evidence="5">
    <location>
        <begin position="482"/>
        <end position="502"/>
    </location>
</feature>
<dbReference type="EMBL" id="MU151087">
    <property type="protein sequence ID" value="KAF9451350.1"/>
    <property type="molecule type" value="Genomic_DNA"/>
</dbReference>
<accession>A0A9P5XIH9</accession>
<dbReference type="Proteomes" id="UP000807342">
    <property type="component" value="Unassembled WGS sequence"/>
</dbReference>
<name>A0A9P5XIH9_9AGAR</name>
<comment type="similarity">
    <text evidence="1">Belongs to the flavin-dependent halogenase family.</text>
</comment>
<protein>
    <submittedName>
        <fullName evidence="6">FAD/NAD(P)-binding domain-containing protein</fullName>
    </submittedName>
</protein>
<dbReference type="PANTHER" id="PTHR43747">
    <property type="entry name" value="FAD-BINDING PROTEIN"/>
    <property type="match status" value="1"/>
</dbReference>
<evidence type="ECO:0000256" key="5">
    <source>
        <dbReference type="SAM" id="MobiDB-lite"/>
    </source>
</evidence>
<keyword evidence="3" id="KW-0503">Monooxygenase</keyword>
<dbReference type="Gene3D" id="3.50.50.60">
    <property type="entry name" value="FAD/NAD(P)-binding domain"/>
    <property type="match status" value="1"/>
</dbReference>
<dbReference type="InterPro" id="IPR050816">
    <property type="entry name" value="Flavin-dep_Halogenase_NPB"/>
</dbReference>
<comment type="caution">
    <text evidence="6">The sequence shown here is derived from an EMBL/GenBank/DDBJ whole genome shotgun (WGS) entry which is preliminary data.</text>
</comment>
<dbReference type="SUPFAM" id="SSF51905">
    <property type="entry name" value="FAD/NAD(P)-binding domain"/>
    <property type="match status" value="1"/>
</dbReference>
<evidence type="ECO:0000256" key="2">
    <source>
        <dbReference type="ARBA" id="ARBA00023002"/>
    </source>
</evidence>
<dbReference type="GO" id="GO:0140907">
    <property type="term" value="F:flavin-dependent halogenase activity"/>
    <property type="evidence" value="ECO:0007669"/>
    <property type="project" value="UniProtKB-ARBA"/>
</dbReference>